<dbReference type="InterPro" id="IPR045429">
    <property type="entry name" value="EAD10"/>
</dbReference>
<gene>
    <name evidence="2" type="ORF">F6J89_04820</name>
</gene>
<dbReference type="SUPFAM" id="SSF52540">
    <property type="entry name" value="P-loop containing nucleoside triphosphate hydrolases"/>
    <property type="match status" value="1"/>
</dbReference>
<dbReference type="Pfam" id="PF19954">
    <property type="entry name" value="EAD10"/>
    <property type="match status" value="1"/>
</dbReference>
<protein>
    <recommendedName>
        <fullName evidence="1">Effector-associated domain-containing protein</fullName>
    </recommendedName>
</protein>
<dbReference type="EMBL" id="JAAHFQ010000060">
    <property type="protein sequence ID" value="NER26958.1"/>
    <property type="molecule type" value="Genomic_DNA"/>
</dbReference>
<evidence type="ECO:0000259" key="1">
    <source>
        <dbReference type="Pfam" id="PF19954"/>
    </source>
</evidence>
<organism evidence="2">
    <name type="scientific">Symploca sp. SIO1C4</name>
    <dbReference type="NCBI Taxonomy" id="2607765"/>
    <lineage>
        <taxon>Bacteria</taxon>
        <taxon>Bacillati</taxon>
        <taxon>Cyanobacteriota</taxon>
        <taxon>Cyanophyceae</taxon>
        <taxon>Coleofasciculales</taxon>
        <taxon>Coleofasciculaceae</taxon>
        <taxon>Symploca</taxon>
    </lineage>
</organism>
<accession>A0A6B3NCS3</accession>
<dbReference type="Gene3D" id="3.40.50.300">
    <property type="entry name" value="P-loop containing nucleotide triphosphate hydrolases"/>
    <property type="match status" value="1"/>
</dbReference>
<proteinExistence type="predicted"/>
<reference evidence="2" key="1">
    <citation type="submission" date="2019-11" db="EMBL/GenBank/DDBJ databases">
        <title>Genomic insights into an expanded diversity of filamentous marine cyanobacteria reveals the extraordinary biosynthetic potential of Moorea and Okeania.</title>
        <authorList>
            <person name="Ferreira Leao T."/>
            <person name="Wang M."/>
            <person name="Moss N."/>
            <person name="Da Silva R."/>
            <person name="Sanders J."/>
            <person name="Nurk S."/>
            <person name="Gurevich A."/>
            <person name="Humphrey G."/>
            <person name="Reher R."/>
            <person name="Zhu Q."/>
            <person name="Belda-Ferre P."/>
            <person name="Glukhov E."/>
            <person name="Rex R."/>
            <person name="Dorrestein P.C."/>
            <person name="Knight R."/>
            <person name="Pevzner P."/>
            <person name="Gerwick W.H."/>
            <person name="Gerwick L."/>
        </authorList>
    </citation>
    <scope>NUCLEOTIDE SEQUENCE</scope>
    <source>
        <strain evidence="2">SIO1C4</strain>
    </source>
</reference>
<sequence>MAAPDALGDILDRIANGEETEGDRQTLRQFLLAGNGQNVQLGKNIANIVDAQGDIQIGDRFYQGASAEAIQKAVRQVLDEFQLKDSPNSQKDWAQLLEQTKENLKVVPDQIGNSVFLLRQVELEAIEEAFETSKVVVLLGASGCGKTVIAKSWAEKELSSSQVIWWNARSFDVSDFQSFQTRLGLSHPLRELLATAPAPRAYVVIDGLDRIFSEAAFQNLSVLIQALKLNIETSPWQILIPCQLEEWNRVQRQLARANKLTAEWRIIQVKEPSIDDLDPVWKTFPALGRLRYQPQLQSLLLKPKVLDLLATKLFLGSSIDTTQWVGESNLIEWFWETEVSKQTNARVRAAFLKALGEKQADNLESETPTDTFSISDLVSLDSLISDRLCREREERLSFYHDLYGDWARQRVLLGKANNLCEYLEARISSPLWHRAVRLYGLHLLERNEDTTQWRSAFVALENASQLTQDLLLEAAIFAADPLLLLERLWSDLAANEGLLLRRLLGRFLYVATLPNPMILELLGLNSEARAATIDRIPYWPYWLPMLRFLHQHLDDVIELAPKQVAEIADAWLWRGGRNAPLRRETAELVLTQAEQVLHDKQGKRVRSTDKNLSEIVYHAALAGIYELPERVAALALKASARRESSSQLCQSSDSAEYIPKRVVIDYRPLFEPYEVELPPPWPDGPCQRVDSEFQKTCLETAALYPLILSNPSLAREIILALLIKEPVAPDRSRSHLFIDDKLETTKVQAWDYKPPFYNRGPFLFFLRNQPKEGLETILRLVNFATERWAARKQEDSQTVPEIQINLPSGEYIWIGDYTVYYWFRNHHSCPKSVVIALMALEKWLYDEIDSNREIDRVVEFILQQSNSIAFVGLLSAVGSKEPKLFWKSLKPFIGVPEFHKWELLHRNDFDVQSWNLDSDWWGEGEESIKRAHEWHSLPHREQGLDLWTPIIFLNEPEFRSFFDEVRSSWIAKLQTVQELNEPSNFLEELQTRHEVSKEFFERLIAKYDIGNYSLENHPNHGEVWRFNPPENLIARQEEYTKANGDKQVLLFFPIQCQQILDKGQPLPDNDLPKFWDALQNISELVPPTDPDFTHNKIENAICGGAAVLLKLHRNWLRQNPDKEEWCITQIVKTICNPPQPRGFYQPDTKIPPWSWEAFCATIIPVLWAESPDLPGLRHCIIRLALDYYYETVKILFSSAANYRSTLGDSFKQLQHFLLRWAVIRWKRDYSLFGDDPNFNIEVWVQQEAEAFIQKTTTPAIPLLEELAIKEIPRVSTTDASFSGSKEKHSPGIDLYLIQSAYAWLPALEAATSEVERAEWITFWKSTLGCTLRMYGVETEDEEKFKTEPFWKWDEWIIEHIIPLILQLHITENSKDFWQPILSLGRRASFLIERFLNEWFRHGLKSEPASEGFIREWRAMIEFVFSSPHWNRNSFYLEEAWCNLMGFSELAYVYDIWNEAQKPTVRRMHDLYERWAHQHLIEPRCAVKFIIFLKQPAAEEIIPDGLMWLEKAVNQVSEWFWRERDIQSILASLLEQSWHCHEVKLRQRKNSFSAFKNLLKKLADFQNPLALEIQQKIMR</sequence>
<name>A0A6B3NCS3_9CYAN</name>
<dbReference type="InterPro" id="IPR027417">
    <property type="entry name" value="P-loop_NTPase"/>
</dbReference>
<evidence type="ECO:0000313" key="2">
    <source>
        <dbReference type="EMBL" id="NER26958.1"/>
    </source>
</evidence>
<feature type="domain" description="Effector-associated" evidence="1">
    <location>
        <begin position="1"/>
        <end position="77"/>
    </location>
</feature>
<comment type="caution">
    <text evidence="2">The sequence shown here is derived from an EMBL/GenBank/DDBJ whole genome shotgun (WGS) entry which is preliminary data.</text>
</comment>